<evidence type="ECO:0000313" key="2">
    <source>
        <dbReference type="EMBL" id="CCD56035.1"/>
    </source>
</evidence>
<name>G2YWN7_BOTF4</name>
<dbReference type="AlphaFoldDB" id="G2YWN7"/>
<organism evidence="2 3">
    <name type="scientific">Botryotinia fuckeliana (strain T4)</name>
    <name type="common">Noble rot fungus</name>
    <name type="synonym">Botrytis cinerea</name>
    <dbReference type="NCBI Taxonomy" id="999810"/>
    <lineage>
        <taxon>Eukaryota</taxon>
        <taxon>Fungi</taxon>
        <taxon>Dikarya</taxon>
        <taxon>Ascomycota</taxon>
        <taxon>Pezizomycotina</taxon>
        <taxon>Leotiomycetes</taxon>
        <taxon>Helotiales</taxon>
        <taxon>Sclerotiniaceae</taxon>
        <taxon>Botrytis</taxon>
    </lineage>
</organism>
<dbReference type="EMBL" id="FQ790358">
    <property type="protein sequence ID" value="CCD56035.1"/>
    <property type="molecule type" value="Genomic_DNA"/>
</dbReference>
<evidence type="ECO:0000256" key="1">
    <source>
        <dbReference type="SAM" id="MobiDB-lite"/>
    </source>
</evidence>
<accession>G2YWN7</accession>
<evidence type="ECO:0000313" key="3">
    <source>
        <dbReference type="Proteomes" id="UP000008177"/>
    </source>
</evidence>
<feature type="region of interest" description="Disordered" evidence="1">
    <location>
        <begin position="28"/>
        <end position="50"/>
    </location>
</feature>
<reference evidence="3" key="1">
    <citation type="journal article" date="2011" name="PLoS Genet.">
        <title>Genomic analysis of the necrotrophic fungal pathogens Sclerotinia sclerotiorum and Botrytis cinerea.</title>
        <authorList>
            <person name="Amselem J."/>
            <person name="Cuomo C.A."/>
            <person name="van Kan J.A."/>
            <person name="Viaud M."/>
            <person name="Benito E.P."/>
            <person name="Couloux A."/>
            <person name="Coutinho P.M."/>
            <person name="de Vries R.P."/>
            <person name="Dyer P.S."/>
            <person name="Fillinger S."/>
            <person name="Fournier E."/>
            <person name="Gout L."/>
            <person name="Hahn M."/>
            <person name="Kohn L."/>
            <person name="Lapalu N."/>
            <person name="Plummer K.M."/>
            <person name="Pradier J.M."/>
            <person name="Quevillon E."/>
            <person name="Sharon A."/>
            <person name="Simon A."/>
            <person name="ten Have A."/>
            <person name="Tudzynski B."/>
            <person name="Tudzynski P."/>
            <person name="Wincker P."/>
            <person name="Andrew M."/>
            <person name="Anthouard V."/>
            <person name="Beever R.E."/>
            <person name="Beffa R."/>
            <person name="Benoit I."/>
            <person name="Bouzid O."/>
            <person name="Brault B."/>
            <person name="Chen Z."/>
            <person name="Choquer M."/>
            <person name="Collemare J."/>
            <person name="Cotton P."/>
            <person name="Danchin E.G."/>
            <person name="Da Silva C."/>
            <person name="Gautier A."/>
            <person name="Giraud C."/>
            <person name="Giraud T."/>
            <person name="Gonzalez C."/>
            <person name="Grossetete S."/>
            <person name="Guldener U."/>
            <person name="Henrissat B."/>
            <person name="Howlett B.J."/>
            <person name="Kodira C."/>
            <person name="Kretschmer M."/>
            <person name="Lappartient A."/>
            <person name="Leroch M."/>
            <person name="Levis C."/>
            <person name="Mauceli E."/>
            <person name="Neuveglise C."/>
            <person name="Oeser B."/>
            <person name="Pearson M."/>
            <person name="Poulain J."/>
            <person name="Poussereau N."/>
            <person name="Quesneville H."/>
            <person name="Rascle C."/>
            <person name="Schumacher J."/>
            <person name="Segurens B."/>
            <person name="Sexton A."/>
            <person name="Silva E."/>
            <person name="Sirven C."/>
            <person name="Soanes D.M."/>
            <person name="Talbot N.J."/>
            <person name="Templeton M."/>
            <person name="Yandava C."/>
            <person name="Yarden O."/>
            <person name="Zeng Q."/>
            <person name="Rollins J.A."/>
            <person name="Lebrun M.H."/>
            <person name="Dickman M."/>
        </authorList>
    </citation>
    <scope>NUCLEOTIDE SEQUENCE [LARGE SCALE GENOMIC DNA]</scope>
    <source>
        <strain evidence="3">T4</strain>
    </source>
</reference>
<gene>
    <name evidence="2" type="ORF">BofuT4_P151670.1</name>
</gene>
<dbReference type="InParanoid" id="G2YWN7"/>
<sequence length="50" mass="5694">MPPSLLLRKTINTLICLDQVLLHRPPPPSHLAHLATRSSSTNPINRMRVW</sequence>
<dbReference type="Proteomes" id="UP000008177">
    <property type="component" value="Unplaced contigs"/>
</dbReference>
<proteinExistence type="predicted"/>
<dbReference type="HOGENOM" id="CLU_3124879_0_0_1"/>
<protein>
    <submittedName>
        <fullName evidence="2">Uncharacterized protein</fullName>
    </submittedName>
</protein>